<reference evidence="1 2" key="2">
    <citation type="submission" date="2018-11" db="EMBL/GenBank/DDBJ databases">
        <authorList>
            <consortium name="Pathogen Informatics"/>
        </authorList>
    </citation>
    <scope>NUCLEOTIDE SEQUENCE [LARGE SCALE GENOMIC DNA]</scope>
</reference>
<dbReference type="WBParaSite" id="NBR_0002188701-mRNA-1">
    <property type="protein sequence ID" value="NBR_0002188701-mRNA-1"/>
    <property type="gene ID" value="NBR_0002188701"/>
</dbReference>
<evidence type="ECO:0000313" key="3">
    <source>
        <dbReference type="WBParaSite" id="NBR_0002188701-mRNA-1"/>
    </source>
</evidence>
<dbReference type="Proteomes" id="UP000271162">
    <property type="component" value="Unassembled WGS sequence"/>
</dbReference>
<sequence length="278" mass="29986">MGGTPTKEIMLRSFEIKSHSRKGSRVMVVIVSNGNGADEKSRNIEKSAATLKATGAEVYAVSLADSANEVGATVLSCASAEGVNNVESDNAIPQPESAVSEEKLVNLGPAKKCPYDKMDLQIILDASSSRREVFEHQRELALSLIERLPISASDHNVAVGISSFTSVPTIRLPLGTGRDKTVVVLMNDGFSQDTWEQVLASSGRLASTKAERFGVALGPEADYRELDHYIGNHDRIYRDGSTEKFLSDVLALLKGEKDCAETDVSSEVVEKKVSLTKE</sequence>
<accession>A0A0N4YXB5</accession>
<proteinExistence type="predicted"/>
<dbReference type="AlphaFoldDB" id="A0A0N4YXB5"/>
<name>A0A0N4YXB5_NIPBR</name>
<keyword evidence="2" id="KW-1185">Reference proteome</keyword>
<dbReference type="InterPro" id="IPR036465">
    <property type="entry name" value="vWFA_dom_sf"/>
</dbReference>
<dbReference type="STRING" id="27835.A0A0N4YXB5"/>
<evidence type="ECO:0000313" key="2">
    <source>
        <dbReference type="Proteomes" id="UP000271162"/>
    </source>
</evidence>
<evidence type="ECO:0000313" key="1">
    <source>
        <dbReference type="EMBL" id="VDL86300.1"/>
    </source>
</evidence>
<dbReference type="SUPFAM" id="SSF53300">
    <property type="entry name" value="vWA-like"/>
    <property type="match status" value="1"/>
</dbReference>
<dbReference type="Gene3D" id="3.40.50.410">
    <property type="entry name" value="von Willebrand factor, type A domain"/>
    <property type="match status" value="1"/>
</dbReference>
<reference evidence="3" key="1">
    <citation type="submission" date="2017-02" db="UniProtKB">
        <authorList>
            <consortium name="WormBaseParasite"/>
        </authorList>
    </citation>
    <scope>IDENTIFICATION</scope>
</reference>
<organism evidence="3">
    <name type="scientific">Nippostrongylus brasiliensis</name>
    <name type="common">Rat hookworm</name>
    <dbReference type="NCBI Taxonomy" id="27835"/>
    <lineage>
        <taxon>Eukaryota</taxon>
        <taxon>Metazoa</taxon>
        <taxon>Ecdysozoa</taxon>
        <taxon>Nematoda</taxon>
        <taxon>Chromadorea</taxon>
        <taxon>Rhabditida</taxon>
        <taxon>Rhabditina</taxon>
        <taxon>Rhabditomorpha</taxon>
        <taxon>Strongyloidea</taxon>
        <taxon>Heligmosomidae</taxon>
        <taxon>Nippostrongylus</taxon>
    </lineage>
</organism>
<dbReference type="EMBL" id="UYSL01027024">
    <property type="protein sequence ID" value="VDL86300.1"/>
    <property type="molecule type" value="Genomic_DNA"/>
</dbReference>
<gene>
    <name evidence="1" type="ORF">NBR_LOCUS21888</name>
</gene>
<protein>
    <submittedName>
        <fullName evidence="3">VWFA domain-containing protein</fullName>
    </submittedName>
</protein>